<evidence type="ECO:0000313" key="14">
    <source>
        <dbReference type="EMBL" id="RMZ53411.1"/>
    </source>
</evidence>
<keyword evidence="4 11" id="KW-0812">Transmembrane</keyword>
<reference evidence="14" key="4">
    <citation type="submission" date="2018-10" db="EMBL/GenBank/DDBJ databases">
        <authorList>
            <person name="Hovde B."/>
            <person name="Zhang X."/>
        </authorList>
    </citation>
    <scope>NUCLEOTIDE SEQUENCE [LARGE SCALE GENOMIC DNA]</scope>
    <source>
        <strain evidence="14">UTEX 25</strain>
    </source>
</reference>
<evidence type="ECO:0000256" key="10">
    <source>
        <dbReference type="ARBA" id="ARBA00023170"/>
    </source>
</evidence>
<evidence type="ECO:0000313" key="15">
    <source>
        <dbReference type="Proteomes" id="UP000028924"/>
    </source>
</evidence>
<dbReference type="EMBL" id="GDKF01006731">
    <property type="protein sequence ID" value="JAT71891.1"/>
    <property type="molecule type" value="Transcribed_RNA"/>
</dbReference>
<dbReference type="GO" id="GO:0015031">
    <property type="term" value="P:protein transport"/>
    <property type="evidence" value="ECO:0007669"/>
    <property type="project" value="UniProtKB-KW"/>
</dbReference>
<reference evidence="13 15" key="1">
    <citation type="journal article" date="2014" name="BMC Genomics">
        <title>Oil accumulation mechanisms of the oleaginous microalga Chlorella protothecoides revealed through its genome, transcriptomes, and proteomes.</title>
        <authorList>
            <person name="Gao C."/>
            <person name="Wang Y."/>
            <person name="Shen Y."/>
            <person name="Yan D."/>
            <person name="He X."/>
            <person name="Dai J."/>
            <person name="Wu Q."/>
        </authorList>
    </citation>
    <scope>NUCLEOTIDE SEQUENCE [LARGE SCALE GENOMIC DNA]</scope>
    <source>
        <strain evidence="13 15">0710</strain>
    </source>
</reference>
<comment type="subcellular location">
    <subcellularLocation>
        <location evidence="1">Endoplasmic reticulum membrane</location>
        <topology evidence="1">Multi-pass membrane protein</topology>
    </subcellularLocation>
</comment>
<evidence type="ECO:0000313" key="16">
    <source>
        <dbReference type="Proteomes" id="UP000279271"/>
    </source>
</evidence>
<dbReference type="GO" id="GO:0046923">
    <property type="term" value="F:ER retention sequence binding"/>
    <property type="evidence" value="ECO:0007669"/>
    <property type="project" value="InterPro"/>
</dbReference>
<keyword evidence="7" id="KW-0653">Protein transport</keyword>
<evidence type="ECO:0000256" key="6">
    <source>
        <dbReference type="ARBA" id="ARBA00022892"/>
    </source>
</evidence>
<dbReference type="GO" id="GO:0005789">
    <property type="term" value="C:endoplasmic reticulum membrane"/>
    <property type="evidence" value="ECO:0007669"/>
    <property type="project" value="UniProtKB-SubCell"/>
</dbReference>
<evidence type="ECO:0000256" key="4">
    <source>
        <dbReference type="ARBA" id="ARBA00022692"/>
    </source>
</evidence>
<evidence type="ECO:0000313" key="12">
    <source>
        <dbReference type="EMBL" id="JAT71891.1"/>
    </source>
</evidence>
<dbReference type="EMBL" id="QOKY01000198">
    <property type="protein sequence ID" value="RMZ53411.1"/>
    <property type="molecule type" value="Genomic_DNA"/>
</dbReference>
<evidence type="ECO:0000256" key="11">
    <source>
        <dbReference type="SAM" id="Phobius"/>
    </source>
</evidence>
<gene>
    <name evidence="14" type="ORF">APUTEX25_004899</name>
    <name evidence="13" type="ORF">F751_5360</name>
    <name evidence="12" type="ORF">g.23689</name>
</gene>
<dbReference type="STRING" id="3075.A0A087SRU3"/>
<keyword evidence="10 13" id="KW-0675">Receptor</keyword>
<keyword evidence="5" id="KW-0256">Endoplasmic reticulum</keyword>
<comment type="similarity">
    <text evidence="2">Belongs to the ERD2 family.</text>
</comment>
<proteinExistence type="inferred from homology"/>
<reference evidence="16" key="3">
    <citation type="journal article" date="2018" name="Algal Res.">
        <title>Characterization of plant carbon substrate utilization by Auxenochlorella protothecoides.</title>
        <authorList>
            <person name="Vogler B.W."/>
            <person name="Starkenburg S.R."/>
            <person name="Sudasinghe N."/>
            <person name="Schambach J.Y."/>
            <person name="Rollin J.A."/>
            <person name="Pattathil S."/>
            <person name="Barry A.N."/>
        </authorList>
    </citation>
    <scope>NUCLEOTIDE SEQUENCE [LARGE SCALE GENOMIC DNA]</scope>
    <source>
        <strain evidence="16">UTEX 25</strain>
    </source>
</reference>
<dbReference type="AlphaFoldDB" id="A0A087SRU3"/>
<dbReference type="GO" id="GO:0006621">
    <property type="term" value="P:protein retention in ER lumen"/>
    <property type="evidence" value="ECO:0007669"/>
    <property type="project" value="InterPro"/>
</dbReference>
<keyword evidence="6" id="KW-0931">ER-Golgi transport</keyword>
<evidence type="ECO:0000256" key="9">
    <source>
        <dbReference type="ARBA" id="ARBA00023136"/>
    </source>
</evidence>
<reference evidence="14" key="5">
    <citation type="submission" date="2018-11" db="EMBL/GenBank/DDBJ databases">
        <title>Characterization of plant carbon substrate utilization by Auxenochlorella protothecoides.</title>
        <authorList>
            <person name="Vogler B.W."/>
            <person name="Starkenburg S.R."/>
            <person name="Sudasinghe N."/>
            <person name="Schambach J.Y."/>
            <person name="Rollin J.A."/>
            <person name="Pattathil S."/>
            <person name="Barry A.N."/>
        </authorList>
    </citation>
    <scope>NUCLEOTIDE SEQUENCE [LARGE SCALE GENOMIC DNA]</scope>
    <source>
        <strain evidence="14">UTEX 25</strain>
    </source>
</reference>
<feature type="transmembrane region" description="Helical" evidence="11">
    <location>
        <begin position="139"/>
        <end position="156"/>
    </location>
</feature>
<evidence type="ECO:0000256" key="7">
    <source>
        <dbReference type="ARBA" id="ARBA00022927"/>
    </source>
</evidence>
<feature type="transmembrane region" description="Helical" evidence="11">
    <location>
        <begin position="59"/>
        <end position="77"/>
    </location>
</feature>
<keyword evidence="3" id="KW-0813">Transport</keyword>
<sequence>MYIPPTAPQHGFGGPTYRPAQPMAPHAAYQADDKHAGKSKDPVLTISRWFKTRSSKEKLYLGIGAAVVVLLLMWFVIEDHDSLFVMSEGVHFLGIGVLAYKIIRKRNCGGLSLRSQELTALFLATRLFCSFMMEYDIHTLLDLLTLLATGWVVYTLRGPLRESYQRELDGLNPLIILVPCLLLAVVAHPGTRHAYAFKILWAFCVYLEAVSVLPQLRMMQKAKVVEKFTAHYVFALGLSRFISCAHWVLQILDGDKYLWQALGSGIWPIMVLVSEVVQTFILADFCYYYVKSYAEGTGIIHLPAGIV</sequence>
<evidence type="ECO:0000256" key="1">
    <source>
        <dbReference type="ARBA" id="ARBA00004477"/>
    </source>
</evidence>
<keyword evidence="15" id="KW-1185">Reference proteome</keyword>
<feature type="transmembrane region" description="Helical" evidence="11">
    <location>
        <begin position="269"/>
        <end position="290"/>
    </location>
</feature>
<protein>
    <submittedName>
        <fullName evidence="13">ER lumen protein retaining receptor</fullName>
    </submittedName>
</protein>
<feature type="transmembrane region" description="Helical" evidence="11">
    <location>
        <begin position="168"/>
        <end position="187"/>
    </location>
</feature>
<dbReference type="PRINTS" id="PR00660">
    <property type="entry name" value="ERLUMENR"/>
</dbReference>
<evidence type="ECO:0000256" key="3">
    <source>
        <dbReference type="ARBA" id="ARBA00022448"/>
    </source>
</evidence>
<name>A0A087SRU3_AUXPR</name>
<dbReference type="InterPro" id="IPR000133">
    <property type="entry name" value="ER_ret_rcpt"/>
</dbReference>
<dbReference type="GeneID" id="23616751"/>
<keyword evidence="9 11" id="KW-0472">Membrane</keyword>
<dbReference type="PANTHER" id="PTHR10585">
    <property type="entry name" value="ER LUMEN PROTEIN RETAINING RECEPTOR"/>
    <property type="match status" value="1"/>
</dbReference>
<feature type="transmembrane region" description="Helical" evidence="11">
    <location>
        <begin position="199"/>
        <end position="216"/>
    </location>
</feature>
<evidence type="ECO:0000256" key="8">
    <source>
        <dbReference type="ARBA" id="ARBA00022989"/>
    </source>
</evidence>
<organism evidence="13 15">
    <name type="scientific">Auxenochlorella protothecoides</name>
    <name type="common">Green microalga</name>
    <name type="synonym">Chlorella protothecoides</name>
    <dbReference type="NCBI Taxonomy" id="3075"/>
    <lineage>
        <taxon>Eukaryota</taxon>
        <taxon>Viridiplantae</taxon>
        <taxon>Chlorophyta</taxon>
        <taxon>core chlorophytes</taxon>
        <taxon>Trebouxiophyceae</taxon>
        <taxon>Chlorellales</taxon>
        <taxon>Chlorellaceae</taxon>
        <taxon>Auxenochlorella</taxon>
    </lineage>
</organism>
<dbReference type="Pfam" id="PF00810">
    <property type="entry name" value="ER_lumen_recept"/>
    <property type="match status" value="1"/>
</dbReference>
<dbReference type="eggNOG" id="KOG3106">
    <property type="taxonomic scope" value="Eukaryota"/>
</dbReference>
<reference evidence="12" key="2">
    <citation type="submission" date="2015-08" db="EMBL/GenBank/DDBJ databases">
        <authorList>
            <person name="Babu N.S."/>
            <person name="Beckwith C.J."/>
            <person name="Beseler K.G."/>
            <person name="Brison A."/>
            <person name="Carone J.V."/>
            <person name="Caskin T.P."/>
            <person name="Diamond M."/>
            <person name="Durham M.E."/>
            <person name="Foxe J.M."/>
            <person name="Go M."/>
            <person name="Henderson B.A."/>
            <person name="Jones I.B."/>
            <person name="McGettigan J.A."/>
            <person name="Micheletti S.J."/>
            <person name="Nasrallah M.E."/>
            <person name="Ortiz D."/>
            <person name="Piller C.R."/>
            <person name="Privatt S.R."/>
            <person name="Schneider S.L."/>
            <person name="Sharp S."/>
            <person name="Smith T.C."/>
            <person name="Stanton J.D."/>
            <person name="Ullery H.E."/>
            <person name="Wilson R.J."/>
            <person name="Serrano M.G."/>
            <person name="Buck G."/>
            <person name="Lee V."/>
            <person name="Wang Y."/>
            <person name="Carvalho R."/>
            <person name="Voegtly L."/>
            <person name="Shi R."/>
            <person name="Duckworth R."/>
            <person name="Johnson A."/>
            <person name="Loviza R."/>
            <person name="Walstead R."/>
            <person name="Shah Z."/>
            <person name="Kiflezghi M."/>
            <person name="Wade K."/>
            <person name="Ball S.L."/>
            <person name="Bradley K.W."/>
            <person name="Asai D.J."/>
            <person name="Bowman C.A."/>
            <person name="Russell D.A."/>
            <person name="Pope W.H."/>
            <person name="Jacobs-Sera D."/>
            <person name="Hendrix R.W."/>
            <person name="Hatfull G.F."/>
        </authorList>
    </citation>
    <scope>NUCLEOTIDE SEQUENCE</scope>
</reference>
<dbReference type="Proteomes" id="UP000028924">
    <property type="component" value="Unassembled WGS sequence"/>
</dbReference>
<keyword evidence="8 11" id="KW-1133">Transmembrane helix</keyword>
<dbReference type="RefSeq" id="XP_011401462.1">
    <property type="nucleotide sequence ID" value="XM_011403160.1"/>
</dbReference>
<evidence type="ECO:0000256" key="2">
    <source>
        <dbReference type="ARBA" id="ARBA00010120"/>
    </source>
</evidence>
<dbReference type="EMBL" id="KL662168">
    <property type="protein sequence ID" value="KFM28447.1"/>
    <property type="molecule type" value="Genomic_DNA"/>
</dbReference>
<evidence type="ECO:0000256" key="5">
    <source>
        <dbReference type="ARBA" id="ARBA00022824"/>
    </source>
</evidence>
<feature type="transmembrane region" description="Helical" evidence="11">
    <location>
        <begin position="228"/>
        <end position="249"/>
    </location>
</feature>
<accession>A0A087SRU3</accession>
<dbReference type="OrthoDB" id="7694678at2759"/>
<dbReference type="Proteomes" id="UP000279271">
    <property type="component" value="Unassembled WGS sequence"/>
</dbReference>
<dbReference type="GO" id="GO:0016192">
    <property type="term" value="P:vesicle-mediated transport"/>
    <property type="evidence" value="ECO:0007669"/>
    <property type="project" value="UniProtKB-KW"/>
</dbReference>
<evidence type="ECO:0000313" key="13">
    <source>
        <dbReference type="EMBL" id="KFM28447.1"/>
    </source>
</evidence>
<dbReference type="KEGG" id="apro:F751_5360"/>